<feature type="region of interest" description="Disordered" evidence="1">
    <location>
        <begin position="926"/>
        <end position="951"/>
    </location>
</feature>
<dbReference type="Proteomes" id="UP001177258">
    <property type="component" value="Unassembled WGS sequence"/>
</dbReference>
<organism evidence="4 5">
    <name type="scientific">Helicobacter cappadocius</name>
    <dbReference type="NCBI Taxonomy" id="3063998"/>
    <lineage>
        <taxon>Bacteria</taxon>
        <taxon>Pseudomonadati</taxon>
        <taxon>Campylobacterota</taxon>
        <taxon>Epsilonproteobacteria</taxon>
        <taxon>Campylobacterales</taxon>
        <taxon>Helicobacteraceae</taxon>
        <taxon>Helicobacter</taxon>
    </lineage>
</organism>
<feature type="region of interest" description="Disordered" evidence="1">
    <location>
        <begin position="2070"/>
        <end position="2098"/>
    </location>
</feature>
<dbReference type="Pfam" id="PF13332">
    <property type="entry name" value="Fil_haemagg_2"/>
    <property type="match status" value="3"/>
</dbReference>
<evidence type="ECO:0000313" key="5">
    <source>
        <dbReference type="Proteomes" id="UP001177258"/>
    </source>
</evidence>
<gene>
    <name evidence="3" type="ORF">Q5I04_01410</name>
    <name evidence="4" type="ORF">Q5I06_01410</name>
</gene>
<dbReference type="InterPro" id="IPR011050">
    <property type="entry name" value="Pectin_lyase_fold/virulence"/>
</dbReference>
<dbReference type="GO" id="GO:0003824">
    <property type="term" value="F:catalytic activity"/>
    <property type="evidence" value="ECO:0007669"/>
    <property type="project" value="UniProtKB-ARBA"/>
</dbReference>
<dbReference type="Gene3D" id="2.160.20.10">
    <property type="entry name" value="Single-stranded right-handed beta-helix, Pectin lyase-like"/>
    <property type="match status" value="1"/>
</dbReference>
<protein>
    <submittedName>
        <fullName evidence="4">Hemagglutinin repeat-containing protein</fullName>
    </submittedName>
</protein>
<dbReference type="Pfam" id="PF05860">
    <property type="entry name" value="TPS"/>
    <property type="match status" value="1"/>
</dbReference>
<evidence type="ECO:0000313" key="4">
    <source>
        <dbReference type="EMBL" id="MDP2538442.1"/>
    </source>
</evidence>
<name>A0AA90PHM0_9HELI</name>
<dbReference type="EMBL" id="JAUYZK010000002">
    <property type="protein sequence ID" value="MDP2538442.1"/>
    <property type="molecule type" value="Genomic_DNA"/>
</dbReference>
<dbReference type="InterPro" id="IPR025157">
    <property type="entry name" value="Hemagglutinin_rpt"/>
</dbReference>
<dbReference type="NCBIfam" id="TIGR01901">
    <property type="entry name" value="adhes_NPXG"/>
    <property type="match status" value="1"/>
</dbReference>
<dbReference type="Proteomes" id="UP001240777">
    <property type="component" value="Unassembled WGS sequence"/>
</dbReference>
<feature type="domain" description="Filamentous haemagglutinin FhaB/tRNA nuclease CdiA-like TPS" evidence="2">
    <location>
        <begin position="55"/>
        <end position="174"/>
    </location>
</feature>
<accession>A0AA90PHM0</accession>
<dbReference type="InterPro" id="IPR012334">
    <property type="entry name" value="Pectin_lyas_fold"/>
</dbReference>
<evidence type="ECO:0000259" key="2">
    <source>
        <dbReference type="SMART" id="SM00912"/>
    </source>
</evidence>
<dbReference type="EMBL" id="JAUPEV010000002">
    <property type="protein sequence ID" value="MDO7252575.1"/>
    <property type="molecule type" value="Genomic_DNA"/>
</dbReference>
<comment type="caution">
    <text evidence="4">The sequence shown here is derived from an EMBL/GenBank/DDBJ whole genome shotgun (WGS) entry which is preliminary data.</text>
</comment>
<proteinExistence type="predicted"/>
<feature type="compositionally biased region" description="Polar residues" evidence="1">
    <location>
        <begin position="2078"/>
        <end position="2098"/>
    </location>
</feature>
<reference evidence="3 5" key="3">
    <citation type="journal article" date="2024" name="Syst. Appl. Microbiol.">
        <title>Helicobacter cappadocius sp. nov., from lizards: The first psychrotrophic Helicobacter species.</title>
        <authorList>
            <person name="Aydin F."/>
            <person name="Tarhane S."/>
            <person name="Karakaya E."/>
            <person name="Abay S."/>
            <person name="Kayman T."/>
            <person name="Guran O."/>
            <person name="Bozkurt E."/>
            <person name="Uzum N."/>
            <person name="Avci A."/>
            <person name="Olgun K."/>
            <person name="Jablonski D."/>
            <person name="Guran C."/>
            <person name="Burcin Saticioglu I."/>
        </authorList>
    </citation>
    <scope>NUCLEOTIDE SEQUENCE [LARGE SCALE GENOMIC DNA]</scope>
    <source>
        <strain evidence="3">Faydin-H75</strain>
        <strain evidence="5">faydin-H76</strain>
    </source>
</reference>
<keyword evidence="6" id="KW-1185">Reference proteome</keyword>
<dbReference type="RefSeq" id="WP_305516420.1">
    <property type="nucleotide sequence ID" value="NZ_JAUPEV010000002.1"/>
</dbReference>
<sequence length="2807" mass="308112">MNLNFSVKKYLSISVSLTQVLSTSLVNLSAADLRPRNHIQPLGNNSFTPQMNTSANGRDVVNIVNPNSEGISHNKYESFDIAKDNGVILNNSQENGVSITGGFVAANPNLSLNAKLIINEILSNKNTSLEGTLEVFGKNADVIIANENGLVVNGVSFINTGGVTLTTGVIDDVDWQISIRQGEVNILNGGVGLDGDYFSIISQSMKLSGSIGRLDGNPLKKINFIAGVNDVELATDISDPVIKDTKASGSKKPELSIDGNMLGSMYAGYIHFISTENGVGVRHSGVIKSASDISIDAKGDIQTSALIAQNIDLKSSSDINNKGLIVADKKLMIEAHTLNNFDTADYNVMEKLGLELKTSYLQGENIDLKMTNLFNQGKIIALQGIYMNSLSNFGEFENKGNISSKDIMIQTSVFKNSGVISSGDLKLQVFEKNINFGDIQSDLFSVQTKNYFNQGTISSNTGIFNSESFENQGKIKIGNLDIDTQKLINSSQISTFNIQLNIQEIENTGNIESVNQLFLIFKDTSENLSNFFHNSKGIFHSDDTLSLKSGSVDIDSEFGKMSANGKILIESNGDISIKKTFSNIGSIGLKATGSIFKDNDTLLASQNNVYLDAKTFLNRAGGYVFGKNITIKADDIINSENSTIDAQFIVSLRADTIDNNMGTINSGGNMELFVKTLNNTGKTLGSLNFIDTRPGWLHYYFAKDYFGNRNFNASYTGYNIINTLENTQAVIKSGGNLKIGFIDGGKTDIYNNDSIIAAFKNIDIVGNVYNTTSKKEYSVQDLLKRFSIESIEATPTYLGNTNVYRLGRGNPLEVLDKAKYSSDDNAGYFGLLKDFSSKNQLFKSLMAEGFGVDWLSKDNPKELNLNQKANISFVSKNPAQIVAGDDISIRGEVVYNSTGSIQKIKEDINTIKTNLKNIQDFDTNTAQKVSENSPDLDKLKNQNSIDDADKNTSKENILESVGLSEQDILGLGKQLLFHAGSDILNSKISYYIETRPELVDMDKFYGSQYFFTQVGYEPNKPISVIGDAYYENRLLNHQLIQNLGYSNALSANDVKDFLDNAVLEQKKLGLVIGEALNKEQISKLNKDIVWYVSQKINGNDVLVPQLYYSKNTSFKKTTTTQNSNIASLGDLFLDVGMFQNQSSDLNADGTAVINAKGEVKNIGGVISGDKIAINAKNFLSQSELGIHKSGNFDTPHQGKIFSKGDVIVQTEGDIKIQNSLISSDGRDSKINLISKKGSIEIIDEMIKKIDYKGESKHNSDSSWESATITSSSLSSGSVIQGSNINFKSATDITIKGSSLFQNSKEGSINLISDRNINIIAGMNDRDIKTSTSFSGVNKSSGMREYSTVTNITQKQYQSANSLIGGLGNINIKAKKDLIIRSSGVQSNEKISFNTEGKIDILDSQNISVLNSSYSSYQVFGIKGGEDNQSSSVSSASFINATKGVFLDSKQSIHISGSEINGGDGDIVFRSKKDLKIEAGKNTFNQQSTSYGFGIVGSINAGVMESKVSAGFGVNDGQNFAGAQSNFDSKTLVSGKMQMDSLVSADAGLEFSYSSEKTNSIYYANSNIKTTGSIKGIVEESADIGGANLQSFKDIILQAGTIETSKYIDETTKHSIGFNLSIKQKGQITSSAFDAMNMISNVSIKAADGKNINGGIVAAEAVGSVTNLIFNDLIGAVSTQEGSFQINYQNSNKTSENISNINAGGNIVMQTLKGNINLVGVDVKGSSLSLDSAKDINIVAAKNTSEENGFSFGIQARVQESAGYSALWGNNTDVGVGGNVNVSYNQKNEISYQASNFKIKNQAKIISKEDISIIGGKINATNADVQVGKNMLVASVADIKDSKSLNASLGGDISLGAASSTIGKGNFSFNGGGGYYYKNSKNVEIQSGIVTEGKLNVKVKGNAILKGSVLDSKIQEGLFEVDGKLSISDLDLHKDMGGGNVNLSGGLSGNFGGHINVGDYESEKNKLHSAINITTKVKDGITVNGIQASVKDIYNDTEKTKTILSSTSFSGGDISFSGDVNRIREVLGSKTYSSPIGVDENETSKKNHFLKQDDDFKETFVLQYGENVEQPNFAPPSIRPNSSTEANISSSNISDQAQSTLHNQSLVQKIKNIFRKNKGSYTAEDLNLVSEDAKLVSYGKIYDDIPAKSESVLFEQSMIKHEKDLDKFAAMGEEIPPRIPLKKEKKTSEGDVMDLEDFIDRGIFDIQSLNLSQSVDVLNGVAKNPIFMQNHQQESLKNYFIELLSEVGDNFPYHPDSKDYRKITGEIYANLDDKIINNPKIEHYIKNFDDLSKNHFQRLAKEVVAHYTETLKSVNLDVTNTNIHFSEKFKSAFYLSSNDDIHIPTPQEYKNIYFKNQNPTSQEVGLHFLNVVVHEMTHKQQNLFVRNIDNPEISQNVKDYASIIGLNFQFYAQGKKDSYHLYRNQILEAEAFKHGEETMKKFADSLVDNHDQLSDISFSSSQQSLNIPSVNPQRNTKPFFQRVLNIFSKQNSENNPNSMLPSSDAFPKIEHFPTRNKNLESTLEGDPNFSNVALVYGLSSNREILLESIPLEEIRKRPLIADDYLEALNANESSEKEKRFYDFASSVAIGSKNLLKNIILDYQEPVESPRDEGINSIPRKDNETIFEHLVSNEAIIKIIKNIDTNKKAMEIIKKIAKNRDFERLYDVIVYGISDSDLTPKEKELYERYVGYATALDEERFFGAKTIGVLKNVLDSGGKIYFNLDELVTNYHPFTDKIEDVDLKKLENVFNFNDEYYESITAEELRYIYQNYRTHPNLKFTVKKQVIENPFKDADVIKVIESQINKNKI</sequence>
<dbReference type="SUPFAM" id="SSF51126">
    <property type="entry name" value="Pectin lyase-like"/>
    <property type="match status" value="1"/>
</dbReference>
<dbReference type="InterPro" id="IPR008638">
    <property type="entry name" value="FhaB/CdiA-like_TPS"/>
</dbReference>
<reference evidence="4 6" key="1">
    <citation type="submission" date="2023-07" db="EMBL/GenBank/DDBJ databases">
        <title>Unpublished Manusciprt.</title>
        <authorList>
            <person name="Aydin F."/>
            <person name="Tarhane S."/>
            <person name="Saticioglu I.B."/>
            <person name="Karakaya E."/>
            <person name="Abay S."/>
            <person name="Guran O."/>
            <person name="Bozkurt E."/>
            <person name="Uzum N."/>
            <person name="Olgun K."/>
            <person name="Jablonski D."/>
        </authorList>
    </citation>
    <scope>NUCLEOTIDE SEQUENCE</scope>
    <source>
        <strain evidence="6">faydin-H75</strain>
        <strain evidence="4">Faydin-H76</strain>
    </source>
</reference>
<dbReference type="SMART" id="SM00912">
    <property type="entry name" value="Haemagg_act"/>
    <property type="match status" value="1"/>
</dbReference>
<evidence type="ECO:0000313" key="6">
    <source>
        <dbReference type="Proteomes" id="UP001240777"/>
    </source>
</evidence>
<evidence type="ECO:0000313" key="3">
    <source>
        <dbReference type="EMBL" id="MDO7252575.1"/>
    </source>
</evidence>
<evidence type="ECO:0000256" key="1">
    <source>
        <dbReference type="SAM" id="MobiDB-lite"/>
    </source>
</evidence>
<reference evidence="3" key="2">
    <citation type="submission" date="2023-07" db="EMBL/GenBank/DDBJ databases">
        <authorList>
            <person name="Aydin F."/>
            <person name="Tarhane S."/>
            <person name="Saticioglu I.B."/>
            <person name="Karakaya E."/>
            <person name="Abay S."/>
            <person name="Guran O."/>
            <person name="Bozkurt E."/>
            <person name="Uzum N."/>
            <person name="Olgun K."/>
            <person name="Jablonski D."/>
        </authorList>
    </citation>
    <scope>NUCLEOTIDE SEQUENCE</scope>
    <source>
        <strain evidence="3">Faydin-H75</strain>
    </source>
</reference>